<accession>A0A7Y9IUH4</accession>
<reference evidence="3 4" key="1">
    <citation type="submission" date="2020-07" db="EMBL/GenBank/DDBJ databases">
        <title>Genomic Encyclopedia of Type Strains, Phase IV (KMG-V): Genome sequencing to study the core and pangenomes of soil and plant-associated prokaryotes.</title>
        <authorList>
            <person name="Whitman W."/>
        </authorList>
    </citation>
    <scope>NUCLEOTIDE SEQUENCE [LARGE SCALE GENOMIC DNA]</scope>
    <source>
        <strain evidence="3 4">SAS40</strain>
    </source>
</reference>
<evidence type="ECO:0008006" key="5">
    <source>
        <dbReference type="Google" id="ProtNLM"/>
    </source>
</evidence>
<dbReference type="InterPro" id="IPR008963">
    <property type="entry name" value="Purple_acid_Pase-like_N"/>
</dbReference>
<dbReference type="EMBL" id="JACBYR010000001">
    <property type="protein sequence ID" value="NYE83286.1"/>
    <property type="molecule type" value="Genomic_DNA"/>
</dbReference>
<evidence type="ECO:0000256" key="1">
    <source>
        <dbReference type="ARBA" id="ARBA00022729"/>
    </source>
</evidence>
<feature type="signal peptide" evidence="2">
    <location>
        <begin position="1"/>
        <end position="24"/>
    </location>
</feature>
<protein>
    <recommendedName>
        <fullName evidence="5">Metallophosphoesterase</fullName>
    </recommendedName>
</protein>
<dbReference type="Gene3D" id="3.60.21.10">
    <property type="match status" value="1"/>
</dbReference>
<evidence type="ECO:0000313" key="4">
    <source>
        <dbReference type="Proteomes" id="UP000542125"/>
    </source>
</evidence>
<keyword evidence="1 2" id="KW-0732">Signal</keyword>
<organism evidence="3 4">
    <name type="scientific">Pigmentiphaga litoralis</name>
    <dbReference type="NCBI Taxonomy" id="516702"/>
    <lineage>
        <taxon>Bacteria</taxon>
        <taxon>Pseudomonadati</taxon>
        <taxon>Pseudomonadota</taxon>
        <taxon>Betaproteobacteria</taxon>
        <taxon>Burkholderiales</taxon>
        <taxon>Alcaligenaceae</taxon>
        <taxon>Pigmentiphaga</taxon>
    </lineage>
</organism>
<proteinExistence type="predicted"/>
<sequence length="650" mass="71380">MDRRTFGKKVSVIAAALAGSGALAACGGGDDDAVGTNPTTPPTTPLAPLPTTRFSSDRLVLSEPMLQLPTADTVRVVWFTEFEGKDHQVRYGASLDRAVPATSRKMSRMYEDKTSKVTGRTYTGVTERDIWRHEATVTGLTAGVRVPYVAVSSDGTKAMRSDDNTLQALPAVGQTTRLLLTSDLQLKKMAAANYERVAETLAPIDGVLFAGDLVNVPNRASEWFDNNVPDAPPFFAAMQGTMTKWQPTSTYTGGALLQNAWIMPILGNHEYSGRWRPQTNDLGTMFNDPQPLWYAEMRYAQQAATINPTNDPKVRATWIADNSFETISYEEMFTLPEGPDGKRYYSQRLGDVHVIAMDGNRIWRGWGANSKGKLSETLADVNNPDAWGFGDFQFWPFGKGSRQYTWLQGVLDSAEFKSAKYKIVMVHQSVFGLGDNAIPTMAQTKVSFDYEDTNGQRRILGPLALPISAATWASDIQPIIAAKRMRYVKYDYPLAEDVWKTDIEPLLVAAGVQLVHVGHSHLWCRSKVGNLNYIETSNVGNTYGAYVAGLAPKRTAIPALSATQPHTTLTWNQADYPLDGDPHGRPIVAPNLRNVMAELAGTGNVPFLSSNDITAYSVFDSKAGTISSYAFDTRYPARAPIKFDEFPLIG</sequence>
<evidence type="ECO:0000313" key="3">
    <source>
        <dbReference type="EMBL" id="NYE83286.1"/>
    </source>
</evidence>
<dbReference type="InterPro" id="IPR039331">
    <property type="entry name" value="PAPs-like"/>
</dbReference>
<dbReference type="SUPFAM" id="SSF49363">
    <property type="entry name" value="Purple acid phosphatase, N-terminal domain"/>
    <property type="match status" value="1"/>
</dbReference>
<gene>
    <name evidence="3" type="ORF">FHW18_002557</name>
</gene>
<dbReference type="InterPro" id="IPR029052">
    <property type="entry name" value="Metallo-depent_PP-like"/>
</dbReference>
<dbReference type="SUPFAM" id="SSF56300">
    <property type="entry name" value="Metallo-dependent phosphatases"/>
    <property type="match status" value="1"/>
</dbReference>
<keyword evidence="4" id="KW-1185">Reference proteome</keyword>
<dbReference type="GO" id="GO:0003993">
    <property type="term" value="F:acid phosphatase activity"/>
    <property type="evidence" value="ECO:0007669"/>
    <property type="project" value="InterPro"/>
</dbReference>
<dbReference type="AlphaFoldDB" id="A0A7Y9IUH4"/>
<evidence type="ECO:0000256" key="2">
    <source>
        <dbReference type="SAM" id="SignalP"/>
    </source>
</evidence>
<name>A0A7Y9IUH4_9BURK</name>
<comment type="caution">
    <text evidence="3">The sequence shown here is derived from an EMBL/GenBank/DDBJ whole genome shotgun (WGS) entry which is preliminary data.</text>
</comment>
<dbReference type="RefSeq" id="WP_179586820.1">
    <property type="nucleotide sequence ID" value="NZ_JACBYR010000001.1"/>
</dbReference>
<dbReference type="PANTHER" id="PTHR22953">
    <property type="entry name" value="ACID PHOSPHATASE RELATED"/>
    <property type="match status" value="1"/>
</dbReference>
<dbReference type="PROSITE" id="PS51257">
    <property type="entry name" value="PROKAR_LIPOPROTEIN"/>
    <property type="match status" value="1"/>
</dbReference>
<feature type="chain" id="PRO_5031307358" description="Metallophosphoesterase" evidence="2">
    <location>
        <begin position="25"/>
        <end position="650"/>
    </location>
</feature>
<dbReference type="PANTHER" id="PTHR22953:SF153">
    <property type="entry name" value="PURPLE ACID PHOSPHATASE"/>
    <property type="match status" value="1"/>
</dbReference>
<dbReference type="GO" id="GO:0046872">
    <property type="term" value="F:metal ion binding"/>
    <property type="evidence" value="ECO:0007669"/>
    <property type="project" value="InterPro"/>
</dbReference>
<dbReference type="Proteomes" id="UP000542125">
    <property type="component" value="Unassembled WGS sequence"/>
</dbReference>